<dbReference type="STRING" id="394193.SAMN04489732_113199"/>
<dbReference type="InterPro" id="IPR052901">
    <property type="entry name" value="Bact_TGase-like"/>
</dbReference>
<keyword evidence="2" id="KW-0472">Membrane</keyword>
<reference evidence="4 5" key="1">
    <citation type="submission" date="2016-10" db="EMBL/GenBank/DDBJ databases">
        <authorList>
            <person name="de Groot N.N."/>
        </authorList>
    </citation>
    <scope>NUCLEOTIDE SEQUENCE [LARGE SCALE GENOMIC DNA]</scope>
    <source>
        <strain evidence="4 5">DSM 44993</strain>
    </source>
</reference>
<dbReference type="EMBL" id="FOEF01000013">
    <property type="protein sequence ID" value="SEP49783.1"/>
    <property type="molecule type" value="Genomic_DNA"/>
</dbReference>
<evidence type="ECO:0000313" key="5">
    <source>
        <dbReference type="Proteomes" id="UP000198582"/>
    </source>
</evidence>
<protein>
    <recommendedName>
        <fullName evidence="3">Transglutaminase-like domain-containing protein</fullName>
    </recommendedName>
</protein>
<dbReference type="AlphaFoldDB" id="A0A1H8YCR1"/>
<dbReference type="InterPro" id="IPR038765">
    <property type="entry name" value="Papain-like_cys_pep_sf"/>
</dbReference>
<dbReference type="Pfam" id="PF11992">
    <property type="entry name" value="TgpA_N"/>
    <property type="match status" value="1"/>
</dbReference>
<dbReference type="PANTHER" id="PTHR42736">
    <property type="entry name" value="PROTEIN-GLUTAMINE GAMMA-GLUTAMYLTRANSFERASE"/>
    <property type="match status" value="1"/>
</dbReference>
<evidence type="ECO:0000259" key="3">
    <source>
        <dbReference type="SMART" id="SM00460"/>
    </source>
</evidence>
<dbReference type="InterPro" id="IPR002931">
    <property type="entry name" value="Transglutaminase-like"/>
</dbReference>
<feature type="region of interest" description="Disordered" evidence="1">
    <location>
        <begin position="534"/>
        <end position="578"/>
    </location>
</feature>
<keyword evidence="5" id="KW-1185">Reference proteome</keyword>
<feature type="transmembrane region" description="Helical" evidence="2">
    <location>
        <begin position="155"/>
        <end position="171"/>
    </location>
</feature>
<dbReference type="InterPro" id="IPR021878">
    <property type="entry name" value="TgpA_N"/>
</dbReference>
<sequence length="730" mass="75695">MSLQWTVSLADRLRPAPAVKESMPAHEAVKESLPVSDAVKGAFTARSGATALVLLATGLAGMLFAPVFGIAALALPIVVVVAVSFGVTELCTRVAALTPWRPLLMLLVGLLALGELEFGPGLPDAEMLRGLLNGFTQSWQLTLQSTWPARPDPELLLFVPLAVLVAAMLSVELLRRPAVALIPGLVVAGLSQAYVPLTGPAATAAGLAYAVVAGALLMLTRRHGARAVFLVPTAVLAVAVSVGVTAIDQGAQPPLAIQHEAAPLPPLRVSDPLDGIADRLTHPAVPVFSYTGAAPVDRWRLAVLDDFDGVTWRSDEGYRRLGASLGDAAHQVRITVPASTDGPWLPSQPEPVAVGGVAPLVDQSSGVLLLPDRTGPVSYELGWREPTASNDLLDAGIDPAAVTGGVGQVPAGVAELARTATSGLRPSFRAALVLERYLAEHYQRATGPKLPTGSGWTQLRTFLFSTKAGTSEQFAAAYVALARITGIPARLAVGFRTPAGVSGSTTVHNGDAFAWPEVAVAGVGWVPLDPAGGAAGGSAQSQAGLAKATAQARAELPPPPQLRDPDLPKGDQADAGDGSSGGWLPVPPFWLLIGLAALVLLLVLAIPVLRRVRTARRLRRTGADAVVAAWREARDLLRAHGIAVPRGATVRDLAGLLPSTMDSSVAEGLEWLARQVDVALWSGGAADDGTVSQAWSAVRAIRKGLAGTPLRTRLRAAFEVRSLVTEPAGS</sequence>
<dbReference type="Gene3D" id="3.10.620.30">
    <property type="match status" value="1"/>
</dbReference>
<feature type="transmembrane region" description="Helical" evidence="2">
    <location>
        <begin position="178"/>
        <end position="195"/>
    </location>
</feature>
<feature type="domain" description="Transglutaminase-like" evidence="3">
    <location>
        <begin position="463"/>
        <end position="532"/>
    </location>
</feature>
<keyword evidence="2" id="KW-0812">Transmembrane</keyword>
<dbReference type="SUPFAM" id="SSF54001">
    <property type="entry name" value="Cysteine proteinases"/>
    <property type="match status" value="1"/>
</dbReference>
<feature type="transmembrane region" description="Helical" evidence="2">
    <location>
        <begin position="589"/>
        <end position="609"/>
    </location>
</feature>
<dbReference type="Proteomes" id="UP000198582">
    <property type="component" value="Unassembled WGS sequence"/>
</dbReference>
<evidence type="ECO:0000256" key="1">
    <source>
        <dbReference type="SAM" id="MobiDB-lite"/>
    </source>
</evidence>
<name>A0A1H8YCR1_9PSEU</name>
<dbReference type="RefSeq" id="WP_245787518.1">
    <property type="nucleotide sequence ID" value="NZ_FOEF01000013.1"/>
</dbReference>
<proteinExistence type="predicted"/>
<feature type="transmembrane region" description="Helical" evidence="2">
    <location>
        <begin position="70"/>
        <end position="91"/>
    </location>
</feature>
<feature type="compositionally biased region" description="Basic and acidic residues" evidence="1">
    <location>
        <begin position="563"/>
        <end position="572"/>
    </location>
</feature>
<keyword evidence="2" id="KW-1133">Transmembrane helix</keyword>
<dbReference type="Pfam" id="PF01841">
    <property type="entry name" value="Transglut_core"/>
    <property type="match status" value="1"/>
</dbReference>
<feature type="transmembrane region" description="Helical" evidence="2">
    <location>
        <begin position="227"/>
        <end position="247"/>
    </location>
</feature>
<accession>A0A1H8YCR1</accession>
<evidence type="ECO:0000313" key="4">
    <source>
        <dbReference type="EMBL" id="SEP49783.1"/>
    </source>
</evidence>
<feature type="transmembrane region" description="Helical" evidence="2">
    <location>
        <begin position="103"/>
        <end position="122"/>
    </location>
</feature>
<feature type="transmembrane region" description="Helical" evidence="2">
    <location>
        <begin position="201"/>
        <end position="220"/>
    </location>
</feature>
<gene>
    <name evidence="4" type="ORF">SAMN04489732_113199</name>
</gene>
<dbReference type="PANTHER" id="PTHR42736:SF1">
    <property type="entry name" value="PROTEIN-GLUTAMINE GAMMA-GLUTAMYLTRANSFERASE"/>
    <property type="match status" value="1"/>
</dbReference>
<evidence type="ECO:0000256" key="2">
    <source>
        <dbReference type="SAM" id="Phobius"/>
    </source>
</evidence>
<dbReference type="SMART" id="SM00460">
    <property type="entry name" value="TGc"/>
    <property type="match status" value="1"/>
</dbReference>
<organism evidence="4 5">
    <name type="scientific">Amycolatopsis saalfeldensis</name>
    <dbReference type="NCBI Taxonomy" id="394193"/>
    <lineage>
        <taxon>Bacteria</taxon>
        <taxon>Bacillati</taxon>
        <taxon>Actinomycetota</taxon>
        <taxon>Actinomycetes</taxon>
        <taxon>Pseudonocardiales</taxon>
        <taxon>Pseudonocardiaceae</taxon>
        <taxon>Amycolatopsis</taxon>
    </lineage>
</organism>